<dbReference type="GeneID" id="61750892"/>
<evidence type="ECO:0000313" key="4">
    <source>
        <dbReference type="Proteomes" id="UP000290580"/>
    </source>
</evidence>
<gene>
    <name evidence="1" type="ORF">ASKIR_1141</name>
    <name evidence="2" type="ORF">CP959_08000</name>
</gene>
<protein>
    <submittedName>
        <fullName evidence="1">Uncharacterized protein</fullName>
    </submittedName>
</protein>
<evidence type="ECO:0000313" key="3">
    <source>
        <dbReference type="Proteomes" id="UP000262029"/>
    </source>
</evidence>
<name>A0AAD0SMP5_9BACT</name>
<dbReference type="Proteomes" id="UP000262029">
    <property type="component" value="Chromosome"/>
</dbReference>
<dbReference type="RefSeq" id="WP_115588334.1">
    <property type="nucleotide sequence ID" value="NZ_CP032099.1"/>
</dbReference>
<dbReference type="EMBL" id="CP032099">
    <property type="protein sequence ID" value="AXX84948.1"/>
    <property type="molecule type" value="Genomic_DNA"/>
</dbReference>
<sequence>MSKYNLKEFLENKLKKYQSTFKNTSYDDTNNRYLCNDETTLNVYDFDKYIKENFDKSKLPSSPDAIYLENKRFYFVEFKYQKASYIESKEIKSKFEKGTNILKDMLKKFTPKDNIFIFCVVFENQRIGRYFDSRHIETNSIRFGLDELNKNLGGFYDNIITQDINFYKDNFKKLICK</sequence>
<reference evidence="2 4" key="1">
    <citation type="submission" date="2017-09" db="EMBL/GenBank/DDBJ databases">
        <title>Genomics of the genus Arcobacter.</title>
        <authorList>
            <person name="Perez-Cataluna A."/>
            <person name="Figueras M.J."/>
            <person name="Salas-Masso N."/>
        </authorList>
    </citation>
    <scope>NUCLEOTIDE SEQUENCE [LARGE SCALE GENOMIC DNA]</scope>
    <source>
        <strain evidence="2 4">LMG 6621</strain>
    </source>
</reference>
<keyword evidence="4" id="KW-1185">Reference proteome</keyword>
<accession>A0AAD0SMP5</accession>
<reference evidence="1 3" key="2">
    <citation type="submission" date="2018-08" db="EMBL/GenBank/DDBJ databases">
        <title>Complete genome of the Arcobacter skirrowii type strain LMG 6621.</title>
        <authorList>
            <person name="Miller W.G."/>
            <person name="Yee E."/>
            <person name="Bono J.L."/>
        </authorList>
    </citation>
    <scope>NUCLEOTIDE SEQUENCE [LARGE SCALE GENOMIC DNA]</scope>
    <source>
        <strain evidence="1 3">CCUG 10374</strain>
    </source>
</reference>
<evidence type="ECO:0000313" key="2">
    <source>
        <dbReference type="EMBL" id="RXI25712.1"/>
    </source>
</evidence>
<dbReference type="EMBL" id="NXIC01000004">
    <property type="protein sequence ID" value="RXI25712.1"/>
    <property type="molecule type" value="Genomic_DNA"/>
</dbReference>
<dbReference type="Proteomes" id="UP000290580">
    <property type="component" value="Unassembled WGS sequence"/>
</dbReference>
<organism evidence="1 3">
    <name type="scientific">Aliarcobacter skirrowii CCUG 10374</name>
    <dbReference type="NCBI Taxonomy" id="1032239"/>
    <lineage>
        <taxon>Bacteria</taxon>
        <taxon>Pseudomonadati</taxon>
        <taxon>Campylobacterota</taxon>
        <taxon>Epsilonproteobacteria</taxon>
        <taxon>Campylobacterales</taxon>
        <taxon>Arcobacteraceae</taxon>
        <taxon>Aliarcobacter</taxon>
    </lineage>
</organism>
<dbReference type="AlphaFoldDB" id="A0AAD0SMP5"/>
<proteinExistence type="predicted"/>
<evidence type="ECO:0000313" key="1">
    <source>
        <dbReference type="EMBL" id="AXX84948.1"/>
    </source>
</evidence>